<proteinExistence type="predicted"/>
<evidence type="ECO:0000256" key="1">
    <source>
        <dbReference type="SAM" id="MobiDB-lite"/>
    </source>
</evidence>
<dbReference type="AlphaFoldDB" id="A0AAE3GA08"/>
<dbReference type="EMBL" id="JAMTCK010000002">
    <property type="protein sequence ID" value="MCP2163998.1"/>
    <property type="molecule type" value="Genomic_DNA"/>
</dbReference>
<accession>A0AAE3GA08</accession>
<organism evidence="2 3">
    <name type="scientific">Goodfellowiella coeruleoviolacea</name>
    <dbReference type="NCBI Taxonomy" id="334858"/>
    <lineage>
        <taxon>Bacteria</taxon>
        <taxon>Bacillati</taxon>
        <taxon>Actinomycetota</taxon>
        <taxon>Actinomycetes</taxon>
        <taxon>Pseudonocardiales</taxon>
        <taxon>Pseudonocardiaceae</taxon>
        <taxon>Goodfellowiella</taxon>
    </lineage>
</organism>
<feature type="compositionally biased region" description="Polar residues" evidence="1">
    <location>
        <begin position="10"/>
        <end position="21"/>
    </location>
</feature>
<dbReference type="RefSeq" id="WP_253767234.1">
    <property type="nucleotide sequence ID" value="NZ_JAMTCK010000002.1"/>
</dbReference>
<protein>
    <submittedName>
        <fullName evidence="2">Uncharacterized protein</fullName>
    </submittedName>
</protein>
<sequence>MAAHSAPRDATSTSSLITNSVPGEETTIPAPFHTDQPATNAAPNRRQRRMAGKQQQLPPARIPAAGRNGVAVNPRQFAVRRRGGR</sequence>
<dbReference type="Proteomes" id="UP001206128">
    <property type="component" value="Unassembled WGS sequence"/>
</dbReference>
<comment type="caution">
    <text evidence="2">The sequence shown here is derived from an EMBL/GenBank/DDBJ whole genome shotgun (WGS) entry which is preliminary data.</text>
</comment>
<evidence type="ECO:0000313" key="3">
    <source>
        <dbReference type="Proteomes" id="UP001206128"/>
    </source>
</evidence>
<evidence type="ECO:0000313" key="2">
    <source>
        <dbReference type="EMBL" id="MCP2163998.1"/>
    </source>
</evidence>
<keyword evidence="3" id="KW-1185">Reference proteome</keyword>
<reference evidence="2" key="1">
    <citation type="submission" date="2022-06" db="EMBL/GenBank/DDBJ databases">
        <title>Genomic Encyclopedia of Archaeal and Bacterial Type Strains, Phase II (KMG-II): from individual species to whole genera.</title>
        <authorList>
            <person name="Goeker M."/>
        </authorList>
    </citation>
    <scope>NUCLEOTIDE SEQUENCE</scope>
    <source>
        <strain evidence="2">DSM 43935</strain>
    </source>
</reference>
<name>A0AAE3GA08_9PSEU</name>
<gene>
    <name evidence="2" type="ORF">LX83_000838</name>
</gene>
<feature type="region of interest" description="Disordered" evidence="1">
    <location>
        <begin position="1"/>
        <end position="85"/>
    </location>
</feature>